<dbReference type="PANTHER" id="PTHR47197">
    <property type="entry name" value="PROTEIN NIRF"/>
    <property type="match status" value="1"/>
</dbReference>
<dbReference type="PANTHER" id="PTHR47197:SF3">
    <property type="entry name" value="DIHYDRO-HEME D1 DEHYDROGENASE"/>
    <property type="match status" value="1"/>
</dbReference>
<dbReference type="InterPro" id="IPR051200">
    <property type="entry name" value="Host-pathogen_enzymatic-act"/>
</dbReference>
<dbReference type="InterPro" id="IPR015943">
    <property type="entry name" value="WD40/YVTN_repeat-like_dom_sf"/>
</dbReference>
<reference evidence="1" key="1">
    <citation type="journal article" date="2020" name="Nature">
        <title>Giant virus diversity and host interactions through global metagenomics.</title>
        <authorList>
            <person name="Schulz F."/>
            <person name="Roux S."/>
            <person name="Paez-Espino D."/>
            <person name="Jungbluth S."/>
            <person name="Walsh D.A."/>
            <person name="Denef V.J."/>
            <person name="McMahon K.D."/>
            <person name="Konstantinidis K.T."/>
            <person name="Eloe-Fadrosh E.A."/>
            <person name="Kyrpides N.C."/>
            <person name="Woyke T."/>
        </authorList>
    </citation>
    <scope>NUCLEOTIDE SEQUENCE</scope>
    <source>
        <strain evidence="1">GVMAG-M-3300023174-144</strain>
    </source>
</reference>
<dbReference type="AlphaFoldDB" id="A0A6C0DFJ9"/>
<organism evidence="1">
    <name type="scientific">viral metagenome</name>
    <dbReference type="NCBI Taxonomy" id="1070528"/>
    <lineage>
        <taxon>unclassified sequences</taxon>
        <taxon>metagenomes</taxon>
        <taxon>organismal metagenomes</taxon>
    </lineage>
</organism>
<accession>A0A6C0DFJ9</accession>
<proteinExistence type="predicted"/>
<evidence type="ECO:0000313" key="1">
    <source>
        <dbReference type="EMBL" id="QHT15070.1"/>
    </source>
</evidence>
<protein>
    <recommendedName>
        <fullName evidence="2">Hedgehog/Intein (Hint) domain-containing protein</fullName>
    </recommendedName>
</protein>
<sequence>MSFFDEHLKRNNPALQQLDKSKKLSLKSSSYVNWQTGIDSPGGMVVNGDYMYVADYNNGNICKITISTGSVNNTWVTGLYGPFGLVINGLYLYVSNQGPFGSGSTISKITLSDGTLVLDWATGLYYGPAGLAVYGSYLYVAFLGPAGSPETRIGKINLTDGSIVNSDWITGLAGPLFLLVDGSYMYVSNFLGNTISKINILTSSIVDLNWAAIDLFGPADLTIKGSYMYVANYGSGTISKLNFTNGSNIEPYWFVGPEIYPLGLVIIGNYLYASCISDSLIIRINLTPTPVSNICFPANTPIETDQGIIAIDKIIPNKYTINKKPIVDITQTITNDNYLICFEKNALGLNHPTEKTVMSKHHKVYYKGKMIEAYKFFGHFENVSKINYNGEILYNVLMHEYTKINVNNMLCETLHPDNIIAKLYTRKCKYSEEIKEKIIVLLKQCIKKNDYVSYNKIVKNLK</sequence>
<dbReference type="SUPFAM" id="SSF63825">
    <property type="entry name" value="YWTD domain"/>
    <property type="match status" value="1"/>
</dbReference>
<evidence type="ECO:0008006" key="2">
    <source>
        <dbReference type="Google" id="ProtNLM"/>
    </source>
</evidence>
<name>A0A6C0DFJ9_9ZZZZ</name>
<dbReference type="EMBL" id="MN739600">
    <property type="protein sequence ID" value="QHT15070.1"/>
    <property type="molecule type" value="Genomic_DNA"/>
</dbReference>
<dbReference type="Gene3D" id="2.130.10.10">
    <property type="entry name" value="YVTN repeat-like/Quinoprotein amine dehydrogenase"/>
    <property type="match status" value="2"/>
</dbReference>